<dbReference type="AlphaFoldDB" id="A0A5C5VK03"/>
<reference evidence="1 2" key="1">
    <citation type="submission" date="2019-02" db="EMBL/GenBank/DDBJ databases">
        <title>Deep-cultivation of Planctomycetes and their phenomic and genomic characterization uncovers novel biology.</title>
        <authorList>
            <person name="Wiegand S."/>
            <person name="Jogler M."/>
            <person name="Boedeker C."/>
            <person name="Pinto D."/>
            <person name="Vollmers J."/>
            <person name="Rivas-Marin E."/>
            <person name="Kohn T."/>
            <person name="Peeters S.H."/>
            <person name="Heuer A."/>
            <person name="Rast P."/>
            <person name="Oberbeckmann S."/>
            <person name="Bunk B."/>
            <person name="Jeske O."/>
            <person name="Meyerdierks A."/>
            <person name="Storesund J.E."/>
            <person name="Kallscheuer N."/>
            <person name="Luecker S."/>
            <person name="Lage O.M."/>
            <person name="Pohl T."/>
            <person name="Merkel B.J."/>
            <person name="Hornburger P."/>
            <person name="Mueller R.-W."/>
            <person name="Bruemmer F."/>
            <person name="Labrenz M."/>
            <person name="Spormann A.M."/>
            <person name="Op Den Camp H."/>
            <person name="Overmann J."/>
            <person name="Amann R."/>
            <person name="Jetten M.S.M."/>
            <person name="Mascher T."/>
            <person name="Medema M.H."/>
            <person name="Devos D.P."/>
            <person name="Kaster A.-K."/>
            <person name="Ovreas L."/>
            <person name="Rohde M."/>
            <person name="Galperin M.Y."/>
            <person name="Jogler C."/>
        </authorList>
    </citation>
    <scope>NUCLEOTIDE SEQUENCE [LARGE SCALE GENOMIC DNA]</scope>
    <source>
        <strain evidence="1 2">Enr8</strain>
    </source>
</reference>
<dbReference type="EMBL" id="SJPF01000001">
    <property type="protein sequence ID" value="TWT38944.1"/>
    <property type="molecule type" value="Genomic_DNA"/>
</dbReference>
<accession>A0A5C5VK03</accession>
<protein>
    <recommendedName>
        <fullName evidence="3">ATP-dependent endonuclease</fullName>
    </recommendedName>
</protein>
<comment type="caution">
    <text evidence="1">The sequence shown here is derived from an EMBL/GenBank/DDBJ whole genome shotgun (WGS) entry which is preliminary data.</text>
</comment>
<evidence type="ECO:0000313" key="2">
    <source>
        <dbReference type="Proteomes" id="UP000318878"/>
    </source>
</evidence>
<name>A0A5C5VK03_9BACT</name>
<gene>
    <name evidence="1" type="ORF">Enr8_06380</name>
</gene>
<sequence>MRRCRGNNVRLLFVVEGVNDIEFLRRISPILHQSDPSLPNLAELEALGKLIFIPFGGGHVRAWSDRLAPLNLPEFHLYDHELPPETEYRQEAADCVNQREHCSAVLTRKRSLENYLHPQAIEIAGGFPISFDDFDCVADLAAKCLYQQGVIDKPWELQSLRARSRMANRAKRWLNTVAVGHMTPELLRERDANGELIGWFRTMSSMIDEPQPTQTEETE</sequence>
<evidence type="ECO:0008006" key="3">
    <source>
        <dbReference type="Google" id="ProtNLM"/>
    </source>
</evidence>
<evidence type="ECO:0000313" key="1">
    <source>
        <dbReference type="EMBL" id="TWT38944.1"/>
    </source>
</evidence>
<keyword evidence="2" id="KW-1185">Reference proteome</keyword>
<proteinExistence type="predicted"/>
<organism evidence="1 2">
    <name type="scientific">Blastopirellula retiformator</name>
    <dbReference type="NCBI Taxonomy" id="2527970"/>
    <lineage>
        <taxon>Bacteria</taxon>
        <taxon>Pseudomonadati</taxon>
        <taxon>Planctomycetota</taxon>
        <taxon>Planctomycetia</taxon>
        <taxon>Pirellulales</taxon>
        <taxon>Pirellulaceae</taxon>
        <taxon>Blastopirellula</taxon>
    </lineage>
</organism>
<dbReference type="Proteomes" id="UP000318878">
    <property type="component" value="Unassembled WGS sequence"/>
</dbReference>